<keyword evidence="2" id="KW-1185">Reference proteome</keyword>
<dbReference type="AlphaFoldDB" id="A0A941I840"/>
<protein>
    <submittedName>
        <fullName evidence="1">Uncharacterized protein</fullName>
    </submittedName>
</protein>
<evidence type="ECO:0000313" key="1">
    <source>
        <dbReference type="EMBL" id="MBR7782483.1"/>
    </source>
</evidence>
<organism evidence="1 2">
    <name type="scientific">Undibacterium luofuense</name>
    <dbReference type="NCBI Taxonomy" id="2828733"/>
    <lineage>
        <taxon>Bacteria</taxon>
        <taxon>Pseudomonadati</taxon>
        <taxon>Pseudomonadota</taxon>
        <taxon>Betaproteobacteria</taxon>
        <taxon>Burkholderiales</taxon>
        <taxon>Oxalobacteraceae</taxon>
        <taxon>Undibacterium</taxon>
    </lineage>
</organism>
<evidence type="ECO:0000313" key="2">
    <source>
        <dbReference type="Proteomes" id="UP000680067"/>
    </source>
</evidence>
<gene>
    <name evidence="1" type="ORF">KDM89_10030</name>
</gene>
<dbReference type="Proteomes" id="UP000680067">
    <property type="component" value="Unassembled WGS sequence"/>
</dbReference>
<reference evidence="1" key="1">
    <citation type="submission" date="2021-04" db="EMBL/GenBank/DDBJ databases">
        <title>novel species isolated from subtropical streams in China.</title>
        <authorList>
            <person name="Lu H."/>
        </authorList>
    </citation>
    <scope>NUCLEOTIDE SEQUENCE</scope>
    <source>
        <strain evidence="1">LFS511W</strain>
    </source>
</reference>
<name>A0A941I840_9BURK</name>
<comment type="caution">
    <text evidence="1">The sequence shown here is derived from an EMBL/GenBank/DDBJ whole genome shotgun (WGS) entry which is preliminary data.</text>
</comment>
<dbReference type="EMBL" id="JAGSPN010000006">
    <property type="protein sequence ID" value="MBR7782483.1"/>
    <property type="molecule type" value="Genomic_DNA"/>
</dbReference>
<sequence>MTRELVTDVTDFAVVSSTYSFGGFRPEAQTSGFFLPAAFARQNILPKN</sequence>
<proteinExistence type="predicted"/>
<accession>A0A941I840</accession>